<evidence type="ECO:0008006" key="3">
    <source>
        <dbReference type="Google" id="ProtNLM"/>
    </source>
</evidence>
<dbReference type="EMBL" id="PRCE01000051">
    <property type="protein sequence ID" value="RTJ97960.1"/>
    <property type="molecule type" value="Genomic_DNA"/>
</dbReference>
<evidence type="ECO:0000313" key="2">
    <source>
        <dbReference type="Proteomes" id="UP000286791"/>
    </source>
</evidence>
<dbReference type="AlphaFoldDB" id="A0A431F0F9"/>
<accession>A0A431F0F9</accession>
<sequence>MINLYGKSGNNFYLVAKDDIKSIWQFDIVEYEEIDFIQNGSQYNLEDNEIFFIKTKNEDVKLYLSNIENTSNCNSITRDAIKTLETLYFFTKDNLNNIELFIQRIMPSTRIEKNFLKMDINIAHIEKNQITIPILNYTHIYWSQKNQKIYFKKFSDLENVFSNFAHYFREANEEDIKKFTDSGKYPFLDIGNLNFKETSKTKLKALALIVDELENVKENLHSYEEYAKKYKPNFVKNGKFRIETFNNINDLSDVVFRKIYTTEAGEQEVRKANSFKVIKSNV</sequence>
<protein>
    <recommendedName>
        <fullName evidence="3">DUF4868 domain-containing protein</fullName>
    </recommendedName>
</protein>
<reference evidence="1 2" key="1">
    <citation type="journal article" date="2019" name="Appl. Environ. Microbiol.">
        <title>Population genetics and characterization of Campylobacter jejuni isolates in western jackdaws and game birds in Finland.</title>
        <authorList>
            <person name="Kovanen S."/>
            <person name="Rossi M."/>
            <person name="Pohja-Mykra M."/>
            <person name="Nieminen T."/>
            <person name="Raunio-Saarnisto M."/>
            <person name="Sauvala M."/>
            <person name="Fredriksson-Ahomaa M."/>
            <person name="Hanninen M.L."/>
            <person name="Kivisto R."/>
        </authorList>
    </citation>
    <scope>NUCLEOTIDE SEQUENCE [LARGE SCALE GENOMIC DNA]</scope>
    <source>
        <strain evidence="1 2">CB304</strain>
    </source>
</reference>
<proteinExistence type="predicted"/>
<evidence type="ECO:0000313" key="1">
    <source>
        <dbReference type="EMBL" id="RTJ97960.1"/>
    </source>
</evidence>
<comment type="caution">
    <text evidence="1">The sequence shown here is derived from an EMBL/GenBank/DDBJ whole genome shotgun (WGS) entry which is preliminary data.</text>
</comment>
<gene>
    <name evidence="1" type="ORF">C3H48_06325</name>
</gene>
<organism evidence="1 2">
    <name type="scientific">Campylobacter jejuni</name>
    <dbReference type="NCBI Taxonomy" id="197"/>
    <lineage>
        <taxon>Bacteria</taxon>
        <taxon>Pseudomonadati</taxon>
        <taxon>Campylobacterota</taxon>
        <taxon>Epsilonproteobacteria</taxon>
        <taxon>Campylobacterales</taxon>
        <taxon>Campylobacteraceae</taxon>
        <taxon>Campylobacter</taxon>
    </lineage>
</organism>
<dbReference type="RefSeq" id="WP_070299012.1">
    <property type="nucleotide sequence ID" value="NZ_CP012212.1"/>
</dbReference>
<dbReference type="Proteomes" id="UP000286791">
    <property type="component" value="Unassembled WGS sequence"/>
</dbReference>
<name>A0A431F0F9_CAMJU</name>